<dbReference type="KEGG" id="gbr:Gbro_4632"/>
<dbReference type="STRING" id="526226.Gbro_4632"/>
<reference evidence="2 3" key="2">
    <citation type="journal article" date="2010" name="Stand. Genomic Sci.">
        <title>Complete genome sequence of Gordonia bronchialis type strain (3410).</title>
        <authorList>
            <person name="Ivanova N."/>
            <person name="Sikorski J."/>
            <person name="Jando M."/>
            <person name="Lapidus A."/>
            <person name="Nolan M."/>
            <person name="Lucas S."/>
            <person name="Del Rio T.G."/>
            <person name="Tice H."/>
            <person name="Copeland A."/>
            <person name="Cheng J.F."/>
            <person name="Chen F."/>
            <person name="Bruce D."/>
            <person name="Goodwin L."/>
            <person name="Pitluck S."/>
            <person name="Mavromatis K."/>
            <person name="Ovchinnikova G."/>
            <person name="Pati A."/>
            <person name="Chen A."/>
            <person name="Palaniappan K."/>
            <person name="Land M."/>
            <person name="Hauser L."/>
            <person name="Chang Y.J."/>
            <person name="Jeffries C.D."/>
            <person name="Chain P."/>
            <person name="Saunders E."/>
            <person name="Han C."/>
            <person name="Detter J.C."/>
            <person name="Brettin T."/>
            <person name="Rohde M."/>
            <person name="Goker M."/>
            <person name="Bristow J."/>
            <person name="Eisen J.A."/>
            <person name="Markowitz V."/>
            <person name="Hugenholtz P."/>
            <person name="Klenk H.P."/>
            <person name="Kyrpides N.C."/>
        </authorList>
    </citation>
    <scope>NUCLEOTIDE SEQUENCE [LARGE SCALE GENOMIC DNA]</scope>
    <source>
        <strain evidence="3">ATCC 25592 / DSM 43247 / BCRC 13721 / JCM 3198 / KCTC 3076 / NBRC 16047 / NCTC 10667</strain>
    </source>
</reference>
<dbReference type="RefSeq" id="WP_012836240.1">
    <property type="nucleotide sequence ID" value="NC_013441.1"/>
</dbReference>
<dbReference type="OrthoDB" id="4540215at2"/>
<dbReference type="InterPro" id="IPR015286">
    <property type="entry name" value="Porin_fam_mycobact-type"/>
</dbReference>
<dbReference type="EMBL" id="CP001802">
    <property type="protein sequence ID" value="ACY23758.1"/>
    <property type="molecule type" value="Genomic_DNA"/>
</dbReference>
<keyword evidence="3" id="KW-1185">Reference proteome</keyword>
<protein>
    <submittedName>
        <fullName evidence="2">MspA family protein</fullName>
    </submittedName>
</protein>
<evidence type="ECO:0000313" key="3">
    <source>
        <dbReference type="Proteomes" id="UP000001219"/>
    </source>
</evidence>
<evidence type="ECO:0000256" key="1">
    <source>
        <dbReference type="SAM" id="SignalP"/>
    </source>
</evidence>
<dbReference type="Proteomes" id="UP000001219">
    <property type="component" value="Chromosome"/>
</dbReference>
<dbReference type="Pfam" id="PF09203">
    <property type="entry name" value="MspA"/>
    <property type="match status" value="1"/>
</dbReference>
<keyword evidence="1" id="KW-0732">Signal</keyword>
<feature type="chain" id="PRO_5003011154" evidence="1">
    <location>
        <begin position="40"/>
        <end position="229"/>
    </location>
</feature>
<organism evidence="2 3">
    <name type="scientific">Gordonia bronchialis (strain ATCC 25592 / DSM 43247 / BCRC 13721 / JCM 3198 / KCTC 3076 / NBRC 16047 / NCTC 10667)</name>
    <name type="common">Rhodococcus bronchialis</name>
    <dbReference type="NCBI Taxonomy" id="526226"/>
    <lineage>
        <taxon>Bacteria</taxon>
        <taxon>Bacillati</taxon>
        <taxon>Actinomycetota</taxon>
        <taxon>Actinomycetes</taxon>
        <taxon>Mycobacteriales</taxon>
        <taxon>Gordoniaceae</taxon>
        <taxon>Gordonia</taxon>
    </lineage>
</organism>
<dbReference type="HOGENOM" id="CLU_067810_1_0_11"/>
<dbReference type="Gene3D" id="2.60.40.1650">
    <property type="entry name" value="Porin MspA (Ig-like beta-sandwich domain)"/>
    <property type="match status" value="1"/>
</dbReference>
<gene>
    <name evidence="2" type="ordered locus">Gbro_4632</name>
</gene>
<feature type="signal peptide" evidence="1">
    <location>
        <begin position="1"/>
        <end position="39"/>
    </location>
</feature>
<reference evidence="3" key="1">
    <citation type="submission" date="2009-10" db="EMBL/GenBank/DDBJ databases">
        <title>The complete chromosome of Gordonia bronchialis DSM 43247.</title>
        <authorList>
            <consortium name="US DOE Joint Genome Institute (JGI-PGF)"/>
            <person name="Lucas S."/>
            <person name="Copeland A."/>
            <person name="Lapidus A."/>
            <person name="Glavina del Rio T."/>
            <person name="Dalin E."/>
            <person name="Tice H."/>
            <person name="Bruce D."/>
            <person name="Goodwin L."/>
            <person name="Pitluck S."/>
            <person name="Kyrpides N."/>
            <person name="Mavromatis K."/>
            <person name="Ivanova N."/>
            <person name="Ovchinnikova G."/>
            <person name="Saunders E."/>
            <person name="Brettin T."/>
            <person name="Detter J.C."/>
            <person name="Han C."/>
            <person name="Larimer F."/>
            <person name="Land M."/>
            <person name="Hauser L."/>
            <person name="Markowitz V."/>
            <person name="Cheng J.-F."/>
            <person name="Hugenholtz P."/>
            <person name="Woyke T."/>
            <person name="Wu D."/>
            <person name="Jando M."/>
            <person name="Schneider S."/>
            <person name="Goeker M."/>
            <person name="Klenk H.-P."/>
            <person name="Eisen J.A."/>
        </authorList>
    </citation>
    <scope>NUCLEOTIDE SEQUENCE [LARGE SCALE GENOMIC DNA]</scope>
    <source>
        <strain evidence="3">ATCC 25592 / DSM 43247 / BCRC 13721 / JCM 3198 / KCTC 3076 / NBRC 16047 / NCTC 10667</strain>
    </source>
</reference>
<sequence>MTLRNPLTIRPRSRRIRAALAASAAAVTLPMIVGTPAHADTTVTLPSQNIVKTLKDGTKLTISRTAEKARISPSMGGTPLHRNAWVSARYHVKTSDKKARFKIGAGYIVGCQLTLGAKANGTGSGTAAEYNPESATATGQVGGGVTIGPGQTANYVVNDYGYADDFGAAAHTSAISFANGEGTLLYKNQTMMINGCAGYAQARSYVKVGAQTDYLMQVVFLYGKPFSLG</sequence>
<dbReference type="eggNOG" id="ENOG5033UEF">
    <property type="taxonomic scope" value="Bacteria"/>
</dbReference>
<proteinExistence type="predicted"/>
<accession>D0L7G9</accession>
<dbReference type="AlphaFoldDB" id="D0L7G9"/>
<name>D0L7G9_GORB4</name>
<evidence type="ECO:0000313" key="2">
    <source>
        <dbReference type="EMBL" id="ACY23758.1"/>
    </source>
</evidence>